<dbReference type="PANTHER" id="PTHR13452:SF13">
    <property type="entry name" value="OS02G0672400 PROTEIN"/>
    <property type="match status" value="1"/>
</dbReference>
<organism evidence="2 3">
    <name type="scientific">Brassica napus</name>
    <name type="common">Rape</name>
    <dbReference type="NCBI Taxonomy" id="3708"/>
    <lineage>
        <taxon>Eukaryota</taxon>
        <taxon>Viridiplantae</taxon>
        <taxon>Streptophyta</taxon>
        <taxon>Embryophyta</taxon>
        <taxon>Tracheophyta</taxon>
        <taxon>Spermatophyta</taxon>
        <taxon>Magnoliopsida</taxon>
        <taxon>eudicotyledons</taxon>
        <taxon>Gunneridae</taxon>
        <taxon>Pentapetalae</taxon>
        <taxon>rosids</taxon>
        <taxon>malvids</taxon>
        <taxon>Brassicales</taxon>
        <taxon>Brassicaceae</taxon>
        <taxon>Brassiceae</taxon>
        <taxon>Brassica</taxon>
    </lineage>
</organism>
<evidence type="ECO:0000313" key="3">
    <source>
        <dbReference type="Proteomes" id="UP000824890"/>
    </source>
</evidence>
<evidence type="ECO:0000313" key="2">
    <source>
        <dbReference type="EMBL" id="KAH0863637.1"/>
    </source>
</evidence>
<gene>
    <name evidence="2" type="ORF">HID58_080848</name>
</gene>
<dbReference type="InterPro" id="IPR040183">
    <property type="entry name" value="THUMPD1-like"/>
</dbReference>
<dbReference type="EMBL" id="JAGKQM010000018">
    <property type="protein sequence ID" value="KAH0863637.1"/>
    <property type="molecule type" value="Genomic_DNA"/>
</dbReference>
<proteinExistence type="predicted"/>
<keyword evidence="3" id="KW-1185">Reference proteome</keyword>
<sequence length="243" mass="26567">MAAAEEVVKDVGRAIEETPVGEKRERKRKLNNGAMGATRERHKHPSVRLHSSLFSASSFSFRLPQREKSATKEAMSILGKVLLPLGENLNAEDLKPAKESVNEEHKYSVESLPVCEIWSSEGASLVPSIFPVQATCALTEKELQETVSKLVQRGVEEAKGKIQKASEVLDQCPLLDRTKCFETVAAGVKAIVPDSVVDLNLRRIPNGSYVAAVSVLPHKLVSTKPKLAIKPLVPESKQKKGQN</sequence>
<dbReference type="Proteomes" id="UP000824890">
    <property type="component" value="Unassembled WGS sequence"/>
</dbReference>
<comment type="caution">
    <text evidence="2">The sequence shown here is derived from an EMBL/GenBank/DDBJ whole genome shotgun (WGS) entry which is preliminary data.</text>
</comment>
<protein>
    <submittedName>
        <fullName evidence="2">Uncharacterized protein</fullName>
    </submittedName>
</protein>
<reference evidence="2 3" key="1">
    <citation type="submission" date="2021-05" db="EMBL/GenBank/DDBJ databases">
        <title>Genome Assembly of Synthetic Allotetraploid Brassica napus Reveals Homoeologous Exchanges between Subgenomes.</title>
        <authorList>
            <person name="Davis J.T."/>
        </authorList>
    </citation>
    <scope>NUCLEOTIDE SEQUENCE [LARGE SCALE GENOMIC DNA]</scope>
    <source>
        <strain evidence="3">cv. Da-Ae</strain>
        <tissue evidence="2">Seedling</tissue>
    </source>
</reference>
<feature type="region of interest" description="Disordered" evidence="1">
    <location>
        <begin position="1"/>
        <end position="46"/>
    </location>
</feature>
<evidence type="ECO:0000256" key="1">
    <source>
        <dbReference type="SAM" id="MobiDB-lite"/>
    </source>
</evidence>
<feature type="compositionally biased region" description="Basic and acidic residues" evidence="1">
    <location>
        <begin position="1"/>
        <end position="24"/>
    </location>
</feature>
<dbReference type="PANTHER" id="PTHR13452">
    <property type="entry name" value="THUMP DOMAIN CONTAINING PROTEIN 1-RELATED"/>
    <property type="match status" value="1"/>
</dbReference>
<accession>A0ABQ7Y7P8</accession>
<name>A0ABQ7Y7P8_BRANA</name>